<proteinExistence type="predicted"/>
<dbReference type="RefSeq" id="WP_077362485.1">
    <property type="nucleotide sequence ID" value="NZ_MQMF01000002.1"/>
</dbReference>
<dbReference type="Gene3D" id="1.20.120.450">
    <property type="entry name" value="dinb family like domain"/>
    <property type="match status" value="1"/>
</dbReference>
<evidence type="ECO:0000313" key="3">
    <source>
        <dbReference type="Proteomes" id="UP000188597"/>
    </source>
</evidence>
<dbReference type="Pfam" id="PF12867">
    <property type="entry name" value="DinB_2"/>
    <property type="match status" value="1"/>
</dbReference>
<name>A0A1V3G982_9BACL</name>
<sequence>MLKENTTKRRMDLLLNVLDSTYEKESWYAPLKHAIEGITAEQATWRPAGEATKTIWENVNHLIYYKERLVSNMQGIEWTNNLDGDQTFSLTEQSNDDVEWKKIVKRAEDVYQKLRQLLTNTPEEEIEQLEGKLLDIFLHDAYHTGQIIQIRKMQGSWPSHR</sequence>
<dbReference type="AlphaFoldDB" id="A0A1V3G982"/>
<protein>
    <recommendedName>
        <fullName evidence="1">DinB-like domain-containing protein</fullName>
    </recommendedName>
</protein>
<comment type="caution">
    <text evidence="2">The sequence shown here is derived from an EMBL/GenBank/DDBJ whole genome shotgun (WGS) entry which is preliminary data.</text>
</comment>
<evidence type="ECO:0000259" key="1">
    <source>
        <dbReference type="Pfam" id="PF12867"/>
    </source>
</evidence>
<feature type="domain" description="DinB-like" evidence="1">
    <location>
        <begin position="31"/>
        <end position="128"/>
    </location>
</feature>
<dbReference type="Proteomes" id="UP000188597">
    <property type="component" value="Unassembled WGS sequence"/>
</dbReference>
<gene>
    <name evidence="2" type="ORF">UN64_10685</name>
</gene>
<reference evidence="2 3" key="1">
    <citation type="submission" date="2016-11" db="EMBL/GenBank/DDBJ databases">
        <authorList>
            <person name="Jaros S."/>
            <person name="Januszkiewicz K."/>
            <person name="Wedrychowicz H."/>
        </authorList>
    </citation>
    <scope>NUCLEOTIDE SEQUENCE [LARGE SCALE GENOMIC DNA]</scope>
    <source>
        <strain evidence="2 3">Con a/3</strain>
    </source>
</reference>
<dbReference type="SUPFAM" id="SSF109854">
    <property type="entry name" value="DinB/YfiT-like putative metalloenzymes"/>
    <property type="match status" value="1"/>
</dbReference>
<dbReference type="InterPro" id="IPR034660">
    <property type="entry name" value="DinB/YfiT-like"/>
</dbReference>
<dbReference type="EMBL" id="MQMF01000002">
    <property type="protein sequence ID" value="OOE12536.1"/>
    <property type="molecule type" value="Genomic_DNA"/>
</dbReference>
<dbReference type="OrthoDB" id="9798830at2"/>
<dbReference type="InterPro" id="IPR024775">
    <property type="entry name" value="DinB-like"/>
</dbReference>
<organism evidence="2 3">
    <name type="scientific">Fictibacillus arsenicus</name>
    <dbReference type="NCBI Taxonomy" id="255247"/>
    <lineage>
        <taxon>Bacteria</taxon>
        <taxon>Bacillati</taxon>
        <taxon>Bacillota</taxon>
        <taxon>Bacilli</taxon>
        <taxon>Bacillales</taxon>
        <taxon>Fictibacillaceae</taxon>
        <taxon>Fictibacillus</taxon>
    </lineage>
</organism>
<evidence type="ECO:0000313" key="2">
    <source>
        <dbReference type="EMBL" id="OOE12536.1"/>
    </source>
</evidence>
<accession>A0A1V3G982</accession>